<dbReference type="Proteomes" id="UP000305067">
    <property type="component" value="Unassembled WGS sequence"/>
</dbReference>
<protein>
    <recommendedName>
        <fullName evidence="1">B30.2/SPRY domain-containing protein</fullName>
    </recommendedName>
</protein>
<sequence>SAPPPDWSAAQEIVHSQGLRGEATEDSYQSAELFCSTYPLEPPRLLPSHIVDRIAQVGCLAWGISYPQVPHTSITHPFPGILPPHHFSGSITNPPSADLSSCTTYFNPETKHHSPSKIVRISTSPNCKDTSLLSTLPLLAGHYSLHGKQGIYYELLISSSSPSTTIALGTACRPYPPYRLPGWNRLSAALHLDDFRKFFEDPDGGRDYLPSGGEPGAYLPERIQAGDTFGCGISLSPPTIFFTYNGMRLPPAFEGQYLPRSAFDVYAAIGVEGACELEVNFGGDVFRWKEGNEWAWRVEGHVGRMEGGSGGLDGDELPAYS</sequence>
<dbReference type="SMART" id="SM00449">
    <property type="entry name" value="SPRY"/>
    <property type="match status" value="1"/>
</dbReference>
<dbReference type="InterPro" id="IPR050618">
    <property type="entry name" value="Ubq-SigPath_Reg"/>
</dbReference>
<dbReference type="InterPro" id="IPR003877">
    <property type="entry name" value="SPRY_dom"/>
</dbReference>
<name>A0A5C3R0E6_9AGAR</name>
<dbReference type="InterPro" id="IPR013320">
    <property type="entry name" value="ConA-like_dom_sf"/>
</dbReference>
<dbReference type="SUPFAM" id="SSF49899">
    <property type="entry name" value="Concanavalin A-like lectins/glucanases"/>
    <property type="match status" value="1"/>
</dbReference>
<evidence type="ECO:0000313" key="3">
    <source>
        <dbReference type="Proteomes" id="UP000305067"/>
    </source>
</evidence>
<dbReference type="PANTHER" id="PTHR12864">
    <property type="entry name" value="RAN BINDING PROTEIN 9-RELATED"/>
    <property type="match status" value="1"/>
</dbReference>
<dbReference type="PROSITE" id="PS50188">
    <property type="entry name" value="B302_SPRY"/>
    <property type="match status" value="1"/>
</dbReference>
<dbReference type="Gene3D" id="2.60.120.920">
    <property type="match status" value="1"/>
</dbReference>
<feature type="non-terminal residue" evidence="2">
    <location>
        <position position="1"/>
    </location>
</feature>
<dbReference type="InterPro" id="IPR001870">
    <property type="entry name" value="B30.2/SPRY"/>
</dbReference>
<dbReference type="EMBL" id="ML178814">
    <property type="protein sequence ID" value="TFL07058.1"/>
    <property type="molecule type" value="Genomic_DNA"/>
</dbReference>
<reference evidence="2 3" key="1">
    <citation type="journal article" date="2019" name="Nat. Ecol. Evol.">
        <title>Megaphylogeny resolves global patterns of mushroom evolution.</title>
        <authorList>
            <person name="Varga T."/>
            <person name="Krizsan K."/>
            <person name="Foldi C."/>
            <person name="Dima B."/>
            <person name="Sanchez-Garcia M."/>
            <person name="Sanchez-Ramirez S."/>
            <person name="Szollosi G.J."/>
            <person name="Szarkandi J.G."/>
            <person name="Papp V."/>
            <person name="Albert L."/>
            <person name="Andreopoulos W."/>
            <person name="Angelini C."/>
            <person name="Antonin V."/>
            <person name="Barry K.W."/>
            <person name="Bougher N.L."/>
            <person name="Buchanan P."/>
            <person name="Buyck B."/>
            <person name="Bense V."/>
            <person name="Catcheside P."/>
            <person name="Chovatia M."/>
            <person name="Cooper J."/>
            <person name="Damon W."/>
            <person name="Desjardin D."/>
            <person name="Finy P."/>
            <person name="Geml J."/>
            <person name="Haridas S."/>
            <person name="Hughes K."/>
            <person name="Justo A."/>
            <person name="Karasinski D."/>
            <person name="Kautmanova I."/>
            <person name="Kiss B."/>
            <person name="Kocsube S."/>
            <person name="Kotiranta H."/>
            <person name="LaButti K.M."/>
            <person name="Lechner B.E."/>
            <person name="Liimatainen K."/>
            <person name="Lipzen A."/>
            <person name="Lukacs Z."/>
            <person name="Mihaltcheva S."/>
            <person name="Morgado L.N."/>
            <person name="Niskanen T."/>
            <person name="Noordeloos M.E."/>
            <person name="Ohm R.A."/>
            <person name="Ortiz-Santana B."/>
            <person name="Ovrebo C."/>
            <person name="Racz N."/>
            <person name="Riley R."/>
            <person name="Savchenko A."/>
            <person name="Shiryaev A."/>
            <person name="Soop K."/>
            <person name="Spirin V."/>
            <person name="Szebenyi C."/>
            <person name="Tomsovsky M."/>
            <person name="Tulloss R.E."/>
            <person name="Uehling J."/>
            <person name="Grigoriev I.V."/>
            <person name="Vagvolgyi C."/>
            <person name="Papp T."/>
            <person name="Martin F.M."/>
            <person name="Miettinen O."/>
            <person name="Hibbett D.S."/>
            <person name="Nagy L.G."/>
        </authorList>
    </citation>
    <scope>NUCLEOTIDE SEQUENCE [LARGE SCALE GENOMIC DNA]</scope>
    <source>
        <strain evidence="2 3">CBS 309.79</strain>
    </source>
</reference>
<evidence type="ECO:0000313" key="2">
    <source>
        <dbReference type="EMBL" id="TFL07058.1"/>
    </source>
</evidence>
<dbReference type="AlphaFoldDB" id="A0A5C3R0E6"/>
<dbReference type="Pfam" id="PF00622">
    <property type="entry name" value="SPRY"/>
    <property type="match status" value="1"/>
</dbReference>
<feature type="non-terminal residue" evidence="2">
    <location>
        <position position="321"/>
    </location>
</feature>
<evidence type="ECO:0000259" key="1">
    <source>
        <dbReference type="PROSITE" id="PS50188"/>
    </source>
</evidence>
<proteinExistence type="predicted"/>
<dbReference type="OrthoDB" id="258495at2759"/>
<gene>
    <name evidence="2" type="ORF">BDV98DRAFT_492165</name>
</gene>
<dbReference type="InterPro" id="IPR043136">
    <property type="entry name" value="B30.2/SPRY_sf"/>
</dbReference>
<organism evidence="2 3">
    <name type="scientific">Pterulicium gracile</name>
    <dbReference type="NCBI Taxonomy" id="1884261"/>
    <lineage>
        <taxon>Eukaryota</taxon>
        <taxon>Fungi</taxon>
        <taxon>Dikarya</taxon>
        <taxon>Basidiomycota</taxon>
        <taxon>Agaricomycotina</taxon>
        <taxon>Agaricomycetes</taxon>
        <taxon>Agaricomycetidae</taxon>
        <taxon>Agaricales</taxon>
        <taxon>Pleurotineae</taxon>
        <taxon>Pterulaceae</taxon>
        <taxon>Pterulicium</taxon>
    </lineage>
</organism>
<accession>A0A5C3R0E6</accession>
<feature type="domain" description="B30.2/SPRY" evidence="1">
    <location>
        <begin position="79"/>
        <end position="286"/>
    </location>
</feature>
<dbReference type="STRING" id="1884261.A0A5C3R0E6"/>
<keyword evidence="3" id="KW-1185">Reference proteome</keyword>